<organism evidence="7 8">
    <name type="scientific">Natranaeroarchaeum aerophilus</name>
    <dbReference type="NCBI Taxonomy" id="2917711"/>
    <lineage>
        <taxon>Archaea</taxon>
        <taxon>Methanobacteriati</taxon>
        <taxon>Methanobacteriota</taxon>
        <taxon>Stenosarchaea group</taxon>
        <taxon>Halobacteria</taxon>
        <taxon>Halobacteriales</taxon>
        <taxon>Natronoarchaeaceae</taxon>
        <taxon>Natranaeroarchaeum</taxon>
    </lineage>
</organism>
<feature type="transmembrane region" description="Helical" evidence="5">
    <location>
        <begin position="706"/>
        <end position="722"/>
    </location>
</feature>
<sequence>MSSAVDEDTAQTIAEGRETIGGILTGAQKHLQKAFMAFVIGMMGTIWAMRIYVWDFLEANTTSRMSEAVASNTDIVVRTPFDVILLQIKIGLVVGALCTIPVLVYYGREAILERAEESIPINQRRIAGFVIAILGLFVGGIVYAYSFFFPFMFDFLATNATNAGIKPSYGIVRYTEFIILLTLSFGLAAQLPLAMAVLSYTEIVSYETFRDKWKYAVLGIFVFGMIFSPPDPFTQIMWGVPLVTLYAASLGLAKVITNVKRAGQAPDPVESGKFRRKAGVVGIAAAGVFAGTFAFLALGGVELLNAQLLPRLPDLLHPGGDIAVGGTLDWTITALQAGLLTGLLGVAYYTLGILKAPVQPKYSERGVGGPAPASAGDPAEIDLDGLDAAGIQSAPPEAFADLTEDEALGHAQTAMEADQPEKAQAILDRFDEAEEAEEADATAADTEETSAEEDGSDIVTDTASGMLNPFFSEEKDEDDIGGYFYDIRFIVESLTSKMFRIFGVFTVVFVGLFMWLYSGGIGLIREQFLARVPPELRTEVQEATGEGIARPTYLPGVEINETFAATDEVIALHPVEVLIFEVQVSGIIALVAVLPMILYYAWPALEERGLVSDDAGSRSVFYTWGAYLFASLIGGSLLGFFIIAPAIISWLVADAVDAGMIVAFRLRNFFWMVFFLTAGIGLLANIPMTMWLFARNNIISFEAMYSRWRIVTITIFALSAAFSPGGLFTMLLLAIPIALAYLIGLAILWVLTLPRRKLRRGGTPS</sequence>
<reference evidence="7 8" key="1">
    <citation type="journal article" date="2022" name="Syst. Appl. Microbiol.">
        <title>Natronocalculus amylovorans gen. nov., sp. nov., and Natranaeroarchaeum aerophilus sp. nov., dominant culturable amylolytic natronoarchaea from hypersaline soda lakes in southwestern Siberia.</title>
        <authorList>
            <person name="Sorokin D.Y."/>
            <person name="Elcheninov A.G."/>
            <person name="Khizhniak T.V."/>
            <person name="Koenen M."/>
            <person name="Bale N.J."/>
            <person name="Damste J.S.S."/>
            <person name="Kublanov I.V."/>
        </authorList>
    </citation>
    <scope>NUCLEOTIDE SEQUENCE [LARGE SCALE GENOMIC DNA]</scope>
    <source>
        <strain evidence="7 8">AArc-St1-1</strain>
    </source>
</reference>
<keyword evidence="3 5" id="KW-1133">Transmembrane helix</keyword>
<dbReference type="GO" id="GO:0043953">
    <property type="term" value="P:protein transport by the Tat complex"/>
    <property type="evidence" value="ECO:0007669"/>
    <property type="project" value="UniProtKB-UniRule"/>
</dbReference>
<name>A0AAE3FM95_9EURY</name>
<protein>
    <recommendedName>
        <fullName evidence="5">Sec-independent protein translocase protein TatC</fullName>
    </recommendedName>
</protein>
<evidence type="ECO:0000256" key="3">
    <source>
        <dbReference type="ARBA" id="ARBA00022989"/>
    </source>
</evidence>
<keyword evidence="5" id="KW-0653">Protein transport</keyword>
<dbReference type="InterPro" id="IPR002033">
    <property type="entry name" value="TatC"/>
</dbReference>
<comment type="function">
    <text evidence="5">Part of the twin-arginine translocation (Tat) system that transports large folded proteins containing a characteristic twin-arginine motif in their signal peptide across membranes.</text>
</comment>
<feature type="transmembrane region" description="Helical" evidence="5">
    <location>
        <begin position="177"/>
        <end position="201"/>
    </location>
</feature>
<dbReference type="GO" id="GO:0033281">
    <property type="term" value="C:TAT protein transport complex"/>
    <property type="evidence" value="ECO:0007669"/>
    <property type="project" value="UniProtKB-UniRule"/>
</dbReference>
<evidence type="ECO:0000256" key="1">
    <source>
        <dbReference type="ARBA" id="ARBA00004141"/>
    </source>
</evidence>
<feature type="transmembrane region" description="Helical" evidence="5">
    <location>
        <begin position="668"/>
        <end position="694"/>
    </location>
</feature>
<feature type="transmembrane region" description="Helical" evidence="5">
    <location>
        <begin position="278"/>
        <end position="301"/>
    </location>
</feature>
<dbReference type="GO" id="GO:0009977">
    <property type="term" value="F:proton motive force dependent protein transmembrane transporter activity"/>
    <property type="evidence" value="ECO:0007669"/>
    <property type="project" value="TreeGrafter"/>
</dbReference>
<dbReference type="Pfam" id="PF00902">
    <property type="entry name" value="TatC"/>
    <property type="match status" value="2"/>
</dbReference>
<feature type="transmembrane region" description="Helical" evidence="5">
    <location>
        <begin position="498"/>
        <end position="517"/>
    </location>
</feature>
<evidence type="ECO:0000256" key="5">
    <source>
        <dbReference type="HAMAP-Rule" id="MF_00902"/>
    </source>
</evidence>
<dbReference type="HAMAP" id="MF_00902">
    <property type="entry name" value="TatC"/>
    <property type="match status" value="1"/>
</dbReference>
<feature type="transmembrane region" description="Helical" evidence="5">
    <location>
        <begin position="622"/>
        <end position="648"/>
    </location>
</feature>
<feature type="transmembrane region" description="Helical" evidence="5">
    <location>
        <begin position="213"/>
        <end position="230"/>
    </location>
</feature>
<feature type="transmembrane region" description="Helical" evidence="5">
    <location>
        <begin position="236"/>
        <end position="257"/>
    </location>
</feature>
<feature type="transmembrane region" description="Helical" evidence="5">
    <location>
        <begin position="126"/>
        <end position="148"/>
    </location>
</feature>
<evidence type="ECO:0000313" key="8">
    <source>
        <dbReference type="Proteomes" id="UP001202674"/>
    </source>
</evidence>
<proteinExistence type="inferred from homology"/>
<comment type="caution">
    <text evidence="7">The sequence shown here is derived from an EMBL/GenBank/DDBJ whole genome shotgun (WGS) entry which is preliminary data.</text>
</comment>
<feature type="transmembrane region" description="Helical" evidence="5">
    <location>
        <begin position="330"/>
        <end position="351"/>
    </location>
</feature>
<dbReference type="Proteomes" id="UP001202674">
    <property type="component" value="Unassembled WGS sequence"/>
</dbReference>
<evidence type="ECO:0000256" key="2">
    <source>
        <dbReference type="ARBA" id="ARBA00022692"/>
    </source>
</evidence>
<comment type="subunit">
    <text evidence="5">Forms a complex with TatA.</text>
</comment>
<feature type="region of interest" description="Disordered" evidence="6">
    <location>
        <begin position="362"/>
        <end position="382"/>
    </location>
</feature>
<dbReference type="EMBL" id="JAKRVY010000001">
    <property type="protein sequence ID" value="MCL9812347.1"/>
    <property type="molecule type" value="Genomic_DNA"/>
</dbReference>
<dbReference type="AlphaFoldDB" id="A0AAE3FM95"/>
<feature type="transmembrane region" description="Helical" evidence="5">
    <location>
        <begin position="728"/>
        <end position="751"/>
    </location>
</feature>
<keyword evidence="5" id="KW-0813">Transport</keyword>
<feature type="transmembrane region" description="Helical" evidence="5">
    <location>
        <begin position="582"/>
        <end position="602"/>
    </location>
</feature>
<keyword evidence="4 5" id="KW-0472">Membrane</keyword>
<dbReference type="RefSeq" id="WP_250593949.1">
    <property type="nucleotide sequence ID" value="NZ_JAKRVY010000001.1"/>
</dbReference>
<gene>
    <name evidence="5" type="primary">tatC</name>
    <name evidence="7" type="ORF">AArcSt11_01610</name>
</gene>
<comment type="caution">
    <text evidence="5">Lacks conserved residue(s) required for the propagation of feature annotation.</text>
</comment>
<dbReference type="PANTHER" id="PTHR30371">
    <property type="entry name" value="SEC-INDEPENDENT PROTEIN TRANSLOCASE PROTEIN TATC"/>
    <property type="match status" value="1"/>
</dbReference>
<keyword evidence="5" id="KW-0811">Translocation</keyword>
<evidence type="ECO:0000256" key="6">
    <source>
        <dbReference type="SAM" id="MobiDB-lite"/>
    </source>
</evidence>
<comment type="subcellular location">
    <subcellularLocation>
        <location evidence="5">Cell membrane</location>
        <topology evidence="5">Multi-pass membrane protein</topology>
    </subcellularLocation>
    <subcellularLocation>
        <location evidence="1">Membrane</location>
        <topology evidence="1">Multi-pass membrane protein</topology>
    </subcellularLocation>
</comment>
<keyword evidence="8" id="KW-1185">Reference proteome</keyword>
<feature type="region of interest" description="Disordered" evidence="6">
    <location>
        <begin position="434"/>
        <end position="463"/>
    </location>
</feature>
<feature type="transmembrane region" description="Helical" evidence="5">
    <location>
        <begin position="34"/>
        <end position="53"/>
    </location>
</feature>
<keyword evidence="2 5" id="KW-0812">Transmembrane</keyword>
<evidence type="ECO:0000256" key="4">
    <source>
        <dbReference type="ARBA" id="ARBA00023136"/>
    </source>
</evidence>
<dbReference type="PRINTS" id="PR01840">
    <property type="entry name" value="TATCFAMILY"/>
</dbReference>
<accession>A0AAE3FM95</accession>
<feature type="compositionally biased region" description="Acidic residues" evidence="6">
    <location>
        <begin position="434"/>
        <end position="456"/>
    </location>
</feature>
<dbReference type="GO" id="GO:0065002">
    <property type="term" value="P:intracellular protein transmembrane transport"/>
    <property type="evidence" value="ECO:0007669"/>
    <property type="project" value="TreeGrafter"/>
</dbReference>
<feature type="transmembrane region" description="Helical" evidence="5">
    <location>
        <begin position="84"/>
        <end position="106"/>
    </location>
</feature>
<comment type="similarity">
    <text evidence="5">Belongs to the TatC family.</text>
</comment>
<evidence type="ECO:0000313" key="7">
    <source>
        <dbReference type="EMBL" id="MCL9812347.1"/>
    </source>
</evidence>
<keyword evidence="5" id="KW-1003">Cell membrane</keyword>
<dbReference type="PANTHER" id="PTHR30371:SF0">
    <property type="entry name" value="SEC-INDEPENDENT PROTEIN TRANSLOCASE PROTEIN TATC, CHLOROPLASTIC-RELATED"/>
    <property type="match status" value="1"/>
</dbReference>